<dbReference type="GeneID" id="8296961"/>
<feature type="region of interest" description="Disordered" evidence="1">
    <location>
        <begin position="66"/>
        <end position="86"/>
    </location>
</feature>
<keyword evidence="3" id="KW-1185">Reference proteome</keyword>
<evidence type="ECO:0000256" key="1">
    <source>
        <dbReference type="SAM" id="MobiDB-lite"/>
    </source>
</evidence>
<dbReference type="GO" id="GO:0043022">
    <property type="term" value="F:ribosome binding"/>
    <property type="evidence" value="ECO:0007669"/>
    <property type="project" value="TreeGrafter"/>
</dbReference>
<protein>
    <submittedName>
        <fullName evidence="2">Uncharacterized protein</fullName>
    </submittedName>
</protein>
<dbReference type="VEuPathDB" id="FungiDB:CTRG_02258"/>
<evidence type="ECO:0000313" key="2">
    <source>
        <dbReference type="EMBL" id="EER33440.1"/>
    </source>
</evidence>
<name>C5M9U6_CANTT</name>
<proteinExistence type="predicted"/>
<dbReference type="InterPro" id="IPR024621">
    <property type="entry name" value="Mba1"/>
</dbReference>
<dbReference type="Gene3D" id="3.10.450.240">
    <property type="match status" value="1"/>
</dbReference>
<dbReference type="OrthoDB" id="19619at2759"/>
<dbReference type="eggNOG" id="ENOG502QWPQ">
    <property type="taxonomic scope" value="Eukaryota"/>
</dbReference>
<dbReference type="PANTHER" id="PTHR13333">
    <property type="entry name" value="M-AAA PROTEASE-INTERACTING PROTEIN 1, MITOCHONDRIAL"/>
    <property type="match status" value="1"/>
</dbReference>
<evidence type="ECO:0000313" key="3">
    <source>
        <dbReference type="Proteomes" id="UP000002037"/>
    </source>
</evidence>
<gene>
    <name evidence="2" type="ORF">CTRG_02258</name>
</gene>
<dbReference type="HOGENOM" id="CLU_076697_0_0_1"/>
<reference evidence="2 3" key="1">
    <citation type="journal article" date="2009" name="Nature">
        <title>Evolution of pathogenicity and sexual reproduction in eight Candida genomes.</title>
        <authorList>
            <person name="Butler G."/>
            <person name="Rasmussen M.D."/>
            <person name="Lin M.F."/>
            <person name="Santos M.A."/>
            <person name="Sakthikumar S."/>
            <person name="Munro C.A."/>
            <person name="Rheinbay E."/>
            <person name="Grabherr M."/>
            <person name="Forche A."/>
            <person name="Reedy J.L."/>
            <person name="Agrafioti I."/>
            <person name="Arnaud M.B."/>
            <person name="Bates S."/>
            <person name="Brown A.J."/>
            <person name="Brunke S."/>
            <person name="Costanzo M.C."/>
            <person name="Fitzpatrick D.A."/>
            <person name="de Groot P.W."/>
            <person name="Harris D."/>
            <person name="Hoyer L.L."/>
            <person name="Hube B."/>
            <person name="Klis F.M."/>
            <person name="Kodira C."/>
            <person name="Lennard N."/>
            <person name="Logue M.E."/>
            <person name="Martin R."/>
            <person name="Neiman A.M."/>
            <person name="Nikolaou E."/>
            <person name="Quail M.A."/>
            <person name="Quinn J."/>
            <person name="Santos M.C."/>
            <person name="Schmitzberger F.F."/>
            <person name="Sherlock G."/>
            <person name="Shah P."/>
            <person name="Silverstein K.A."/>
            <person name="Skrzypek M.S."/>
            <person name="Soll D."/>
            <person name="Staggs R."/>
            <person name="Stansfield I."/>
            <person name="Stumpf M.P."/>
            <person name="Sudbery P.E."/>
            <person name="Srikantha T."/>
            <person name="Zeng Q."/>
            <person name="Berman J."/>
            <person name="Berriman M."/>
            <person name="Heitman J."/>
            <person name="Gow N.A."/>
            <person name="Lorenz M.C."/>
            <person name="Birren B.W."/>
            <person name="Kellis M."/>
            <person name="Cuomo C.A."/>
        </authorList>
    </citation>
    <scope>NUCLEOTIDE SEQUENCE [LARGE SCALE GENOMIC DNA]</scope>
    <source>
        <strain evidence="3">ATCC MYA-3404 / T1</strain>
    </source>
</reference>
<accession>C5M9U6</accession>
<dbReference type="Proteomes" id="UP000002037">
    <property type="component" value="Unassembled WGS sequence"/>
</dbReference>
<dbReference type="PANTHER" id="PTHR13333:SF5">
    <property type="entry name" value="M-AAA PROTEASE-INTERACTING PROTEIN 1, MITOCHONDRIAL"/>
    <property type="match status" value="1"/>
</dbReference>
<dbReference type="RefSeq" id="XP_002547961.1">
    <property type="nucleotide sequence ID" value="XM_002547915.1"/>
</dbReference>
<dbReference type="GO" id="GO:0032979">
    <property type="term" value="P:protein insertion into mitochondrial inner membrane from matrix"/>
    <property type="evidence" value="ECO:0007669"/>
    <property type="project" value="InterPro"/>
</dbReference>
<dbReference type="AlphaFoldDB" id="C5M9U6"/>
<organism evidence="2 3">
    <name type="scientific">Candida tropicalis (strain ATCC MYA-3404 / T1)</name>
    <name type="common">Yeast</name>
    <dbReference type="NCBI Taxonomy" id="294747"/>
    <lineage>
        <taxon>Eukaryota</taxon>
        <taxon>Fungi</taxon>
        <taxon>Dikarya</taxon>
        <taxon>Ascomycota</taxon>
        <taxon>Saccharomycotina</taxon>
        <taxon>Pichiomycetes</taxon>
        <taxon>Debaryomycetaceae</taxon>
        <taxon>Candida/Lodderomyces clade</taxon>
        <taxon>Candida</taxon>
    </lineage>
</organism>
<dbReference type="Pfam" id="PF07961">
    <property type="entry name" value="MBA1"/>
    <property type="match status" value="1"/>
</dbReference>
<sequence length="335" mass="38648">MSLKKIFLHFNPITIIRLHNDSYHTSKMLPIRRGIVGVGSQIPRSYLSFSKTSQFIRFNSSISETENKKTNNNNNDTSIQKKKKKQPDISQLPLNYLGCMADFYIPPKFTKSPILSWPRLIIRRISLFALNTYSIIAYKRELGVPLQFNLWKDKGIESYIRANKSFANACNEGKIKIKQDIINKNLDHVCGIHFIGALLNRSLTFPKDCKLTWELIKIEKDPKIISFNTIPDNNGVAVYVQFIMKLNSKQKITIKDKNDNITQEKESSVEDYLVFSLDPVNQELLLVGKLFESDHIRGLKSDLDMLNTKEMQRFLKLAADIYRADPKDTTQVKQN</sequence>
<dbReference type="KEGG" id="ctp:CTRG_02258"/>
<dbReference type="STRING" id="294747.C5M9U6"/>
<dbReference type="EMBL" id="GG692397">
    <property type="protein sequence ID" value="EER33440.1"/>
    <property type="molecule type" value="Genomic_DNA"/>
</dbReference>
<dbReference type="GO" id="GO:0005743">
    <property type="term" value="C:mitochondrial inner membrane"/>
    <property type="evidence" value="ECO:0007669"/>
    <property type="project" value="InterPro"/>
</dbReference>